<dbReference type="AlphaFoldDB" id="A0A9P4R1J7"/>
<accession>A0A9P4R1J7</accession>
<evidence type="ECO:0000256" key="1">
    <source>
        <dbReference type="SAM" id="MobiDB-lite"/>
    </source>
</evidence>
<proteinExistence type="predicted"/>
<dbReference type="Proteomes" id="UP000799444">
    <property type="component" value="Unassembled WGS sequence"/>
</dbReference>
<name>A0A9P4R1J7_9PLEO</name>
<evidence type="ECO:0000313" key="3">
    <source>
        <dbReference type="Proteomes" id="UP000799444"/>
    </source>
</evidence>
<dbReference type="EMBL" id="ML996139">
    <property type="protein sequence ID" value="KAF2735116.1"/>
    <property type="molecule type" value="Genomic_DNA"/>
</dbReference>
<reference evidence="2" key="1">
    <citation type="journal article" date="2020" name="Stud. Mycol.">
        <title>101 Dothideomycetes genomes: a test case for predicting lifestyles and emergence of pathogens.</title>
        <authorList>
            <person name="Haridas S."/>
            <person name="Albert R."/>
            <person name="Binder M."/>
            <person name="Bloem J."/>
            <person name="Labutti K."/>
            <person name="Salamov A."/>
            <person name="Andreopoulos B."/>
            <person name="Baker S."/>
            <person name="Barry K."/>
            <person name="Bills G."/>
            <person name="Bluhm B."/>
            <person name="Cannon C."/>
            <person name="Castanera R."/>
            <person name="Culley D."/>
            <person name="Daum C."/>
            <person name="Ezra D."/>
            <person name="Gonzalez J."/>
            <person name="Henrissat B."/>
            <person name="Kuo A."/>
            <person name="Liang C."/>
            <person name="Lipzen A."/>
            <person name="Lutzoni F."/>
            <person name="Magnuson J."/>
            <person name="Mondo S."/>
            <person name="Nolan M."/>
            <person name="Ohm R."/>
            <person name="Pangilinan J."/>
            <person name="Park H.-J."/>
            <person name="Ramirez L."/>
            <person name="Alfaro M."/>
            <person name="Sun H."/>
            <person name="Tritt A."/>
            <person name="Yoshinaga Y."/>
            <person name="Zwiers L.-H."/>
            <person name="Turgeon B."/>
            <person name="Goodwin S."/>
            <person name="Spatafora J."/>
            <person name="Crous P."/>
            <person name="Grigoriev I."/>
        </authorList>
    </citation>
    <scope>NUCLEOTIDE SEQUENCE</scope>
    <source>
        <strain evidence="2">CBS 125425</strain>
    </source>
</reference>
<sequence>MVRTSSDAYVTNAESGARAVERGVVHTTRDAGRGKFPLLADPPSRQTDGMDQMHGAWRPVFESKYERRAGPRSSEWRSFSGPCRRGECECECAALECAGQAPPRRGAPSTMSGCGTSRPRVLASSLPWAMGNGQWATAIGTLQQGVAIS</sequence>
<keyword evidence="3" id="KW-1185">Reference proteome</keyword>
<evidence type="ECO:0000313" key="2">
    <source>
        <dbReference type="EMBL" id="KAF2735116.1"/>
    </source>
</evidence>
<gene>
    <name evidence="2" type="ORF">EJ04DRAFT_523065</name>
</gene>
<comment type="caution">
    <text evidence="2">The sequence shown here is derived from an EMBL/GenBank/DDBJ whole genome shotgun (WGS) entry which is preliminary data.</text>
</comment>
<feature type="region of interest" description="Disordered" evidence="1">
    <location>
        <begin position="31"/>
        <end position="52"/>
    </location>
</feature>
<organism evidence="2 3">
    <name type="scientific">Polyplosphaeria fusca</name>
    <dbReference type="NCBI Taxonomy" id="682080"/>
    <lineage>
        <taxon>Eukaryota</taxon>
        <taxon>Fungi</taxon>
        <taxon>Dikarya</taxon>
        <taxon>Ascomycota</taxon>
        <taxon>Pezizomycotina</taxon>
        <taxon>Dothideomycetes</taxon>
        <taxon>Pleosporomycetidae</taxon>
        <taxon>Pleosporales</taxon>
        <taxon>Tetraplosphaeriaceae</taxon>
        <taxon>Polyplosphaeria</taxon>
    </lineage>
</organism>
<protein>
    <submittedName>
        <fullName evidence="2">Uncharacterized protein</fullName>
    </submittedName>
</protein>